<evidence type="ECO:0000313" key="2">
    <source>
        <dbReference type="EMBL" id="SPF44664.1"/>
    </source>
</evidence>
<evidence type="ECO:0000256" key="1">
    <source>
        <dbReference type="SAM" id="MobiDB-lite"/>
    </source>
</evidence>
<feature type="region of interest" description="Disordered" evidence="1">
    <location>
        <begin position="340"/>
        <end position="361"/>
    </location>
</feature>
<dbReference type="Proteomes" id="UP000238701">
    <property type="component" value="Unassembled WGS sequence"/>
</dbReference>
<accession>A0A2U3KYA2</accession>
<feature type="compositionally biased region" description="Pro residues" evidence="1">
    <location>
        <begin position="101"/>
        <end position="112"/>
    </location>
</feature>
<feature type="region of interest" description="Disordered" evidence="1">
    <location>
        <begin position="66"/>
        <end position="115"/>
    </location>
</feature>
<dbReference type="AlphaFoldDB" id="A0A2U3KYA2"/>
<gene>
    <name evidence="2" type="ORF">SBA1_550029</name>
</gene>
<protein>
    <submittedName>
        <fullName evidence="2">Uncharacterized protein</fullName>
    </submittedName>
</protein>
<reference evidence="3" key="1">
    <citation type="submission" date="2018-02" db="EMBL/GenBank/DDBJ databases">
        <authorList>
            <person name="Hausmann B."/>
        </authorList>
    </citation>
    <scope>NUCLEOTIDE SEQUENCE [LARGE SCALE GENOMIC DNA]</scope>
    <source>
        <strain evidence="3">Peat soil MAG SbA1</strain>
    </source>
</reference>
<feature type="compositionally biased region" description="Polar residues" evidence="1">
    <location>
        <begin position="340"/>
        <end position="355"/>
    </location>
</feature>
<organism evidence="2 3">
    <name type="scientific">Candidatus Sulfotelmatobacter kueseliae</name>
    <dbReference type="NCBI Taxonomy" id="2042962"/>
    <lineage>
        <taxon>Bacteria</taxon>
        <taxon>Pseudomonadati</taxon>
        <taxon>Acidobacteriota</taxon>
        <taxon>Terriglobia</taxon>
        <taxon>Terriglobales</taxon>
        <taxon>Candidatus Korobacteraceae</taxon>
        <taxon>Candidatus Sulfotelmatobacter</taxon>
    </lineage>
</organism>
<dbReference type="EMBL" id="OMOD01000150">
    <property type="protein sequence ID" value="SPF44664.1"/>
    <property type="molecule type" value="Genomic_DNA"/>
</dbReference>
<sequence length="361" mass="38138">MSIPRSLMPNLSTVLGLGVAVLLSSSAPELQSRTSQEQKQTPLPGAVLVYTAMKHDLSAPLALQTASADDAPPAECEGAACGTSPGVSPDDSNAGQERPPEPIPPPIPPPALSPAGIAVEQTSQGPRPAAPVLESFGGLGAGFEGPQGTAKFRSPSDDSLAVGPDHIVQIVNARIAVYSKKGRKYDKTGTVLYGAVATKSVWAGFGGVCEARNNGDAVVRYDQLAGRWLIVMPMFSRIRPGDFPEKSGLAPGEPVPPGQLAKSGWLLASQSRRVSLRNPESSLRPVRRLRLQPIRLSLLRPGRGRPRQRREFGVCATQLARGPIRWGRIIATRSSVHCSRTTHVPPSGRMATTCQPAPAMT</sequence>
<evidence type="ECO:0000313" key="3">
    <source>
        <dbReference type="Proteomes" id="UP000238701"/>
    </source>
</evidence>
<proteinExistence type="predicted"/>
<name>A0A2U3KYA2_9BACT</name>